<dbReference type="RefSeq" id="WP_344061373.1">
    <property type="nucleotide sequence ID" value="NZ_BAAAPU010000007.1"/>
</dbReference>
<keyword evidence="2" id="KW-1185">Reference proteome</keyword>
<dbReference type="PANTHER" id="PTHR11220">
    <property type="entry name" value="HEME-BINDING PROTEIN-RELATED"/>
    <property type="match status" value="1"/>
</dbReference>
<accession>A0ABN2S2X0</accession>
<dbReference type="InterPro" id="IPR011256">
    <property type="entry name" value="Reg_factor_effector_dom_sf"/>
</dbReference>
<evidence type="ECO:0000313" key="2">
    <source>
        <dbReference type="Proteomes" id="UP001500013"/>
    </source>
</evidence>
<dbReference type="Proteomes" id="UP001500013">
    <property type="component" value="Unassembled WGS sequence"/>
</dbReference>
<gene>
    <name evidence="1" type="ORF">GCM10009817_20100</name>
</gene>
<dbReference type="Gene3D" id="3.20.80.10">
    <property type="entry name" value="Regulatory factor, effector binding domain"/>
    <property type="match status" value="1"/>
</dbReference>
<dbReference type="EMBL" id="BAAAPU010000007">
    <property type="protein sequence ID" value="GAA1979429.1"/>
    <property type="molecule type" value="Genomic_DNA"/>
</dbReference>
<proteinExistence type="predicted"/>
<dbReference type="PANTHER" id="PTHR11220:SF58">
    <property type="entry name" value="SOUL HEME-BINDING FAMILY PROTEIN"/>
    <property type="match status" value="1"/>
</dbReference>
<dbReference type="Pfam" id="PF04832">
    <property type="entry name" value="SOUL"/>
    <property type="match status" value="1"/>
</dbReference>
<sequence length="193" mass="21159">MVEKLGYDVVRRYDEFELRRYAPHVVAEVVVRAPFEEAGNLAFRTLVGYIGGQNRSKTKVAMTAPVLQQPSERIAMTAPVEQRETSQGEYAVAFVLPSSLTLESAPVPTDPDVHLSQRPGVLAAARRYRGGWGRGAFEQHRGELDQAVRAAGLTPVGPVRWARFDPPIMPAFLRRNEIVQDVVEGAGAAQPPG</sequence>
<evidence type="ECO:0000313" key="1">
    <source>
        <dbReference type="EMBL" id="GAA1979429.1"/>
    </source>
</evidence>
<name>A0ABN2S2X0_9MICO</name>
<dbReference type="InterPro" id="IPR006917">
    <property type="entry name" value="SOUL_heme-bd"/>
</dbReference>
<protein>
    <submittedName>
        <fullName evidence="1">Heme-binding protein</fullName>
    </submittedName>
</protein>
<reference evidence="1 2" key="1">
    <citation type="journal article" date="2019" name="Int. J. Syst. Evol. Microbiol.">
        <title>The Global Catalogue of Microorganisms (GCM) 10K type strain sequencing project: providing services to taxonomists for standard genome sequencing and annotation.</title>
        <authorList>
            <consortium name="The Broad Institute Genomics Platform"/>
            <consortium name="The Broad Institute Genome Sequencing Center for Infectious Disease"/>
            <person name="Wu L."/>
            <person name="Ma J."/>
        </authorList>
    </citation>
    <scope>NUCLEOTIDE SEQUENCE [LARGE SCALE GENOMIC DNA]</scope>
    <source>
        <strain evidence="1 2">JCM 15628</strain>
    </source>
</reference>
<comment type="caution">
    <text evidence="1">The sequence shown here is derived from an EMBL/GenBank/DDBJ whole genome shotgun (WGS) entry which is preliminary data.</text>
</comment>
<organism evidence="1 2">
    <name type="scientific">Terrabacter lapilli</name>
    <dbReference type="NCBI Taxonomy" id="436231"/>
    <lineage>
        <taxon>Bacteria</taxon>
        <taxon>Bacillati</taxon>
        <taxon>Actinomycetota</taxon>
        <taxon>Actinomycetes</taxon>
        <taxon>Micrococcales</taxon>
        <taxon>Intrasporangiaceae</taxon>
        <taxon>Terrabacter</taxon>
    </lineage>
</organism>
<dbReference type="SUPFAM" id="SSF55136">
    <property type="entry name" value="Probable bacterial effector-binding domain"/>
    <property type="match status" value="1"/>
</dbReference>